<evidence type="ECO:0000313" key="1">
    <source>
        <dbReference type="EMBL" id="RBB31550.1"/>
    </source>
</evidence>
<proteinExistence type="predicted"/>
<accession>A0A365QGJ6</accession>
<organism evidence="1 2">
    <name type="scientific">Burkholderia reimsis</name>
    <dbReference type="NCBI Taxonomy" id="2234132"/>
    <lineage>
        <taxon>Bacteria</taxon>
        <taxon>Pseudomonadati</taxon>
        <taxon>Pseudomonadota</taxon>
        <taxon>Betaproteobacteria</taxon>
        <taxon>Burkholderiales</taxon>
        <taxon>Burkholderiaceae</taxon>
        <taxon>Burkholderia</taxon>
    </lineage>
</organism>
<name>A0A365QGJ6_9BURK</name>
<comment type="caution">
    <text evidence="1">The sequence shown here is derived from an EMBL/GenBank/DDBJ whole genome shotgun (WGS) entry which is preliminary data.</text>
</comment>
<reference evidence="1 2" key="1">
    <citation type="submission" date="2018-06" db="EMBL/GenBank/DDBJ databases">
        <title>Draft genome sequence of Burkholderia reimsis strain BE51 isolated from a French agricultural soil.</title>
        <authorList>
            <person name="Esmaeel Q."/>
        </authorList>
    </citation>
    <scope>NUCLEOTIDE SEQUENCE [LARGE SCALE GENOMIC DNA]</scope>
    <source>
        <strain evidence="1 2">BE51</strain>
    </source>
</reference>
<dbReference type="Proteomes" id="UP000252458">
    <property type="component" value="Unassembled WGS sequence"/>
</dbReference>
<sequence>MHRKSIIGISHTRACFHRFQDTIDIQVQTTNERIDDTNADGIGYSLDKHAFIDGIERPPNRS</sequence>
<protein>
    <submittedName>
        <fullName evidence="1">Uncharacterized protein</fullName>
    </submittedName>
</protein>
<keyword evidence="2" id="KW-1185">Reference proteome</keyword>
<dbReference type="EMBL" id="QMFZ01000082">
    <property type="protein sequence ID" value="RBB31550.1"/>
    <property type="molecule type" value="Genomic_DNA"/>
</dbReference>
<evidence type="ECO:0000313" key="2">
    <source>
        <dbReference type="Proteomes" id="UP000252458"/>
    </source>
</evidence>
<dbReference type="AlphaFoldDB" id="A0A365QGJ6"/>
<gene>
    <name evidence="1" type="ORF">DPV79_40815</name>
</gene>